<feature type="compositionally biased region" description="Basic and acidic residues" evidence="1">
    <location>
        <begin position="60"/>
        <end position="71"/>
    </location>
</feature>
<keyword evidence="2" id="KW-0472">Membrane</keyword>
<dbReference type="AlphaFoldDB" id="A0A816JDG2"/>
<keyword evidence="2" id="KW-0812">Transmembrane</keyword>
<reference evidence="3" key="1">
    <citation type="submission" date="2021-01" db="EMBL/GenBank/DDBJ databases">
        <authorList>
            <consortium name="Genoscope - CEA"/>
            <person name="William W."/>
        </authorList>
    </citation>
    <scope>NUCLEOTIDE SEQUENCE</scope>
</reference>
<gene>
    <name evidence="3" type="ORF">DARMORV10_C09P48030.1</name>
</gene>
<dbReference type="EMBL" id="HG994373">
    <property type="protein sequence ID" value="CAF1764574.1"/>
    <property type="molecule type" value="Genomic_DNA"/>
</dbReference>
<evidence type="ECO:0000313" key="3">
    <source>
        <dbReference type="EMBL" id="CAF1764574.1"/>
    </source>
</evidence>
<proteinExistence type="predicted"/>
<feature type="region of interest" description="Disordered" evidence="1">
    <location>
        <begin position="47"/>
        <end position="71"/>
    </location>
</feature>
<feature type="transmembrane region" description="Helical" evidence="2">
    <location>
        <begin position="20"/>
        <end position="38"/>
    </location>
</feature>
<name>A0A816JDG2_BRANA</name>
<accession>A0A816JDG2</accession>
<sequence>MRNELYYLFVSYRFVPIKKNLALSLCSLLFLVSLFLVLKNQKVTREDAKERHTKGNVSSYRERKTKREREGREILCGDDGHRARGGRERSLAMAEMGPTSLSLFSTDISKQKVRKRKKQSISVCFVLV</sequence>
<keyword evidence="2" id="KW-1133">Transmembrane helix</keyword>
<evidence type="ECO:0000256" key="2">
    <source>
        <dbReference type="SAM" id="Phobius"/>
    </source>
</evidence>
<protein>
    <submittedName>
        <fullName evidence="3">(rape) hypothetical protein</fullName>
    </submittedName>
</protein>
<organism evidence="3">
    <name type="scientific">Brassica napus</name>
    <name type="common">Rape</name>
    <dbReference type="NCBI Taxonomy" id="3708"/>
    <lineage>
        <taxon>Eukaryota</taxon>
        <taxon>Viridiplantae</taxon>
        <taxon>Streptophyta</taxon>
        <taxon>Embryophyta</taxon>
        <taxon>Tracheophyta</taxon>
        <taxon>Spermatophyta</taxon>
        <taxon>Magnoliopsida</taxon>
        <taxon>eudicotyledons</taxon>
        <taxon>Gunneridae</taxon>
        <taxon>Pentapetalae</taxon>
        <taxon>rosids</taxon>
        <taxon>malvids</taxon>
        <taxon>Brassicales</taxon>
        <taxon>Brassicaceae</taxon>
        <taxon>Brassiceae</taxon>
        <taxon>Brassica</taxon>
    </lineage>
</organism>
<dbReference type="Proteomes" id="UP001295469">
    <property type="component" value="Chromosome C09"/>
</dbReference>
<evidence type="ECO:0000256" key="1">
    <source>
        <dbReference type="SAM" id="MobiDB-lite"/>
    </source>
</evidence>